<sequence>MSKALVLCLVLLAAGATVARAQDTLCPAGLEGPDCGMCAGGTTLGDEACANLTESYSGWCYSNHTWAEGSTAKSYDCTTEARGTDYASTVTKVSAHCDAEIKKCDVHFALGDSPLTCSGLDCTFDGYAVFCGYTKCSCDAACPTVNGVSLGYMLERLTGKTNLACEEGWPEALCSFDIEGLSAASGGFQAFCKASECREW</sequence>
<feature type="chain" id="PRO_5003156041" evidence="1">
    <location>
        <begin position="22"/>
        <end position="200"/>
    </location>
</feature>
<dbReference type="KEGG" id="cvr:CHLNCDRAFT_58530"/>
<dbReference type="EMBL" id="GL433851">
    <property type="protein sequence ID" value="EFN53455.1"/>
    <property type="molecule type" value="Genomic_DNA"/>
</dbReference>
<reference evidence="2 3" key="1">
    <citation type="journal article" date="2010" name="Plant Cell">
        <title>The Chlorella variabilis NC64A genome reveals adaptation to photosymbiosis, coevolution with viruses, and cryptic sex.</title>
        <authorList>
            <person name="Blanc G."/>
            <person name="Duncan G."/>
            <person name="Agarkova I."/>
            <person name="Borodovsky M."/>
            <person name="Gurnon J."/>
            <person name="Kuo A."/>
            <person name="Lindquist E."/>
            <person name="Lucas S."/>
            <person name="Pangilinan J."/>
            <person name="Polle J."/>
            <person name="Salamov A."/>
            <person name="Terry A."/>
            <person name="Yamada T."/>
            <person name="Dunigan D.D."/>
            <person name="Grigoriev I.V."/>
            <person name="Claverie J.M."/>
            <person name="Van Etten J.L."/>
        </authorList>
    </citation>
    <scope>NUCLEOTIDE SEQUENCE [LARGE SCALE GENOMIC DNA]</scope>
    <source>
        <strain evidence="2 3">NC64A</strain>
    </source>
</reference>
<gene>
    <name evidence="2" type="ORF">CHLNCDRAFT_58530</name>
</gene>
<keyword evidence="3" id="KW-1185">Reference proteome</keyword>
<dbReference type="RefSeq" id="XP_005845557.1">
    <property type="nucleotide sequence ID" value="XM_005845495.1"/>
</dbReference>
<dbReference type="Proteomes" id="UP000008141">
    <property type="component" value="Unassembled WGS sequence"/>
</dbReference>
<dbReference type="InParanoid" id="E1ZKX3"/>
<evidence type="ECO:0000313" key="2">
    <source>
        <dbReference type="EMBL" id="EFN53455.1"/>
    </source>
</evidence>
<name>E1ZKX3_CHLVA</name>
<accession>E1ZKX3</accession>
<evidence type="ECO:0000256" key="1">
    <source>
        <dbReference type="SAM" id="SignalP"/>
    </source>
</evidence>
<organism evidence="3">
    <name type="scientific">Chlorella variabilis</name>
    <name type="common">Green alga</name>
    <dbReference type="NCBI Taxonomy" id="554065"/>
    <lineage>
        <taxon>Eukaryota</taxon>
        <taxon>Viridiplantae</taxon>
        <taxon>Chlorophyta</taxon>
        <taxon>core chlorophytes</taxon>
        <taxon>Trebouxiophyceae</taxon>
        <taxon>Chlorellales</taxon>
        <taxon>Chlorellaceae</taxon>
        <taxon>Chlorella clade</taxon>
        <taxon>Chlorella</taxon>
    </lineage>
</organism>
<feature type="signal peptide" evidence="1">
    <location>
        <begin position="1"/>
        <end position="21"/>
    </location>
</feature>
<dbReference type="GeneID" id="17352851"/>
<protein>
    <submittedName>
        <fullName evidence="2">Uncharacterized protein</fullName>
    </submittedName>
</protein>
<evidence type="ECO:0000313" key="3">
    <source>
        <dbReference type="Proteomes" id="UP000008141"/>
    </source>
</evidence>
<proteinExistence type="predicted"/>
<dbReference type="AlphaFoldDB" id="E1ZKX3"/>
<dbReference type="OrthoDB" id="508181at2759"/>
<keyword evidence="1" id="KW-0732">Signal</keyword>